<evidence type="ECO:0000256" key="4">
    <source>
        <dbReference type="ARBA" id="ARBA00022448"/>
    </source>
</evidence>
<dbReference type="FunFam" id="2.40.30.20:FF:000002">
    <property type="entry name" value="V-type proton ATPase catalytic subunit A"/>
    <property type="match status" value="1"/>
</dbReference>
<dbReference type="CDD" id="cd18119">
    <property type="entry name" value="ATP-synt_V_A-type_alpha_N"/>
    <property type="match status" value="1"/>
</dbReference>
<dbReference type="InterPro" id="IPR004100">
    <property type="entry name" value="ATPase_F1/V1/A1_a/bsu_N"/>
</dbReference>
<dbReference type="InterPro" id="IPR055190">
    <property type="entry name" value="ATP-synt_VA_C"/>
</dbReference>
<dbReference type="GO" id="GO:0045259">
    <property type="term" value="C:proton-transporting ATP synthase complex"/>
    <property type="evidence" value="ECO:0007669"/>
    <property type="project" value="UniProtKB-ARBA"/>
</dbReference>
<comment type="function">
    <text evidence="12 13">Produces ATP from ADP in the presence of a proton gradient across the membrane. The V-type alpha chain is a catalytic subunit.</text>
</comment>
<dbReference type="Gene3D" id="3.40.50.300">
    <property type="entry name" value="P-loop containing nucleotide triphosphate hydrolases"/>
    <property type="match status" value="1"/>
</dbReference>
<evidence type="ECO:0000259" key="14">
    <source>
        <dbReference type="Pfam" id="PF00006"/>
    </source>
</evidence>
<dbReference type="AlphaFoldDB" id="C0CJT6"/>
<dbReference type="SUPFAM" id="SSF52540">
    <property type="entry name" value="P-loop containing nucleoside triphosphate hydrolases"/>
    <property type="match status" value="1"/>
</dbReference>
<dbReference type="GO" id="GO:0046961">
    <property type="term" value="F:proton-transporting ATPase activity, rotational mechanism"/>
    <property type="evidence" value="ECO:0007669"/>
    <property type="project" value="InterPro"/>
</dbReference>
<evidence type="ECO:0000256" key="10">
    <source>
        <dbReference type="ARBA" id="ARBA00023310"/>
    </source>
</evidence>
<comment type="similarity">
    <text evidence="1 13">Belongs to the ATPase alpha/beta chains family.</text>
</comment>
<comment type="catalytic activity">
    <reaction evidence="13">
        <text>ATP + H2O + 4 H(+)(in) = ADP + phosphate + 5 H(+)(out)</text>
        <dbReference type="Rhea" id="RHEA:57720"/>
        <dbReference type="ChEBI" id="CHEBI:15377"/>
        <dbReference type="ChEBI" id="CHEBI:15378"/>
        <dbReference type="ChEBI" id="CHEBI:30616"/>
        <dbReference type="ChEBI" id="CHEBI:43474"/>
        <dbReference type="ChEBI" id="CHEBI:456216"/>
        <dbReference type="EC" id="7.1.2.2"/>
    </reaction>
</comment>
<feature type="domain" description="ATPsynthase alpha/beta subunit barrel-sandwich" evidence="16">
    <location>
        <begin position="110"/>
        <end position="194"/>
    </location>
</feature>
<evidence type="ECO:0000256" key="6">
    <source>
        <dbReference type="ARBA" id="ARBA00022781"/>
    </source>
</evidence>
<keyword evidence="4 13" id="KW-0813">Transport</keyword>
<dbReference type="Pfam" id="PF16886">
    <property type="entry name" value="ATP-synt_ab_Xtn"/>
    <property type="match status" value="1"/>
</dbReference>
<dbReference type="InterPro" id="IPR036121">
    <property type="entry name" value="ATPase_F1/V1/A1_a/bsu_N_sf"/>
</dbReference>
<proteinExistence type="inferred from homology"/>
<reference evidence="18 19" key="2">
    <citation type="submission" date="2009-02" db="EMBL/GenBank/DDBJ databases">
        <title>Draft genome sequence of Blautia hydrogenotrophica DSM 10507 (Ruminococcus hydrogenotrophicus DSM 10507).</title>
        <authorList>
            <person name="Sudarsanam P."/>
            <person name="Ley R."/>
            <person name="Guruge J."/>
            <person name="Turnbaugh P.J."/>
            <person name="Mahowald M."/>
            <person name="Liep D."/>
            <person name="Gordon J."/>
        </authorList>
    </citation>
    <scope>NUCLEOTIDE SEQUENCE [LARGE SCALE GENOMIC DNA]</scope>
    <source>
        <strain evidence="19">DSM 10507 / JCM 14656 / S5a33</strain>
    </source>
</reference>
<gene>
    <name evidence="13" type="primary">atpA</name>
    <name evidence="18" type="ORF">RUMHYD_01106</name>
</gene>
<evidence type="ECO:0000256" key="3">
    <source>
        <dbReference type="ARBA" id="ARBA00018003"/>
    </source>
</evidence>
<keyword evidence="8 13" id="KW-1278">Translocase</keyword>
<sequence>MSKGTIKKVAGPLVIAEGMRDANMYDVVRVSNQRLIGEIIEMHGDQASIQVYEETSGLGPGEPVESTEMPLSVELGPGLISSIYDGIQRPLDDIMKATNSNNLKRGVEVASLKRDKKWNFVPVAKPGDEVAGGDVLGTVQETVLVQQKIMVPPNMKGKVKDIKAGEFTVDDVVVILETEDGDKELTMAQKWPVRVGRPYQKKLPPKVPLVTGQRVVDTMFPIAKGGVAAVPGPFGSGKTVIQHQLAKWAEADIVVYIGCGERGNEMTDVLNEFPELKDPKTGQSLMERTVLIANTSDMPVAAREASIYTGITIAEYFRDMGYSVALMADSTSRWAEALREMSGRLEEMPGEEGYPAYLGSRLAQFYERAGHVICLGSDNREGALTAIGAVSPPGGDISEPVSQATLRIVKVFWGLDSALAYKRHFPAINWLTSYSLYLDDVGPWFNGNVAEDWMALRQEMMTLLQEESELEEIVQMVGMDALSPGDRLKMEAARSIREDFLHQNSFHEIDTYTSLEKQHYMMKLVLAFYDEGAEALSRGAQVNDLVKLPVREKIGRYKYTEESNLTAEYEAVDKELSAEIAGLLGKEDL</sequence>
<dbReference type="CDD" id="cd01134">
    <property type="entry name" value="V_A-ATPase_A"/>
    <property type="match status" value="1"/>
</dbReference>
<dbReference type="InterPro" id="IPR000194">
    <property type="entry name" value="ATPase_F1/V1/A1_a/bsu_nucl-bd"/>
</dbReference>
<dbReference type="NCBIfam" id="NF003220">
    <property type="entry name" value="PRK04192.1"/>
    <property type="match status" value="1"/>
</dbReference>
<evidence type="ECO:0000256" key="5">
    <source>
        <dbReference type="ARBA" id="ARBA00022741"/>
    </source>
</evidence>
<evidence type="ECO:0000256" key="13">
    <source>
        <dbReference type="HAMAP-Rule" id="MF_00309"/>
    </source>
</evidence>
<keyword evidence="9 13" id="KW-0406">Ion transport</keyword>
<evidence type="ECO:0000256" key="1">
    <source>
        <dbReference type="ARBA" id="ARBA00008936"/>
    </source>
</evidence>
<evidence type="ECO:0000256" key="11">
    <source>
        <dbReference type="ARBA" id="ARBA00031719"/>
    </source>
</evidence>
<dbReference type="Pfam" id="PF02874">
    <property type="entry name" value="ATP-synt_ab_N"/>
    <property type="match status" value="1"/>
</dbReference>
<dbReference type="GO" id="GO:0046933">
    <property type="term" value="F:proton-transporting ATP synthase activity, rotational mechanism"/>
    <property type="evidence" value="ECO:0007669"/>
    <property type="project" value="UniProtKB-UniRule"/>
</dbReference>
<dbReference type="PATRIC" id="fig|476272.21.peg.2451"/>
<feature type="domain" description="ATPase F1/V1/A1 complex alpha/beta subunit N-terminal" evidence="15">
    <location>
        <begin position="6"/>
        <end position="67"/>
    </location>
</feature>
<dbReference type="Gene3D" id="2.40.50.100">
    <property type="match status" value="1"/>
</dbReference>
<dbReference type="SUPFAM" id="SSF47917">
    <property type="entry name" value="C-terminal domain of alpha and beta subunits of F1 ATP synthase"/>
    <property type="match status" value="1"/>
</dbReference>
<evidence type="ECO:0000259" key="16">
    <source>
        <dbReference type="Pfam" id="PF16886"/>
    </source>
</evidence>
<dbReference type="InterPro" id="IPR020003">
    <property type="entry name" value="ATPase_a/bsu_AS"/>
</dbReference>
<dbReference type="CDD" id="cd18111">
    <property type="entry name" value="ATP-synt_V_A-type_alpha_C"/>
    <property type="match status" value="1"/>
</dbReference>
<keyword evidence="7 13" id="KW-0067">ATP-binding</keyword>
<dbReference type="InterPro" id="IPR024034">
    <property type="entry name" value="ATPase_F1/V1_b/a_C"/>
</dbReference>
<keyword evidence="19" id="KW-1185">Reference proteome</keyword>
<dbReference type="GO" id="GO:0042777">
    <property type="term" value="P:proton motive force-driven plasma membrane ATP synthesis"/>
    <property type="evidence" value="ECO:0007669"/>
    <property type="project" value="UniProtKB-UniRule"/>
</dbReference>
<dbReference type="eggNOG" id="COG1155">
    <property type="taxonomic scope" value="Bacteria"/>
</dbReference>
<dbReference type="GeneID" id="86820386"/>
<dbReference type="Gene3D" id="1.10.1140.10">
    <property type="entry name" value="Bovine Mitochondrial F1-atpase, Atp Synthase Beta Chain, Chain D, domain 3"/>
    <property type="match status" value="1"/>
</dbReference>
<dbReference type="HAMAP" id="MF_00309">
    <property type="entry name" value="ATP_synth_A_arch"/>
    <property type="match status" value="1"/>
</dbReference>
<dbReference type="EMBL" id="ACBZ01000048">
    <property type="protein sequence ID" value="EEG49974.1"/>
    <property type="molecule type" value="Genomic_DNA"/>
</dbReference>
<dbReference type="FunFam" id="3.40.50.300:FF:000675">
    <property type="entry name" value="V-type ATP synthase alpha chain"/>
    <property type="match status" value="1"/>
</dbReference>
<dbReference type="InterPro" id="IPR022878">
    <property type="entry name" value="V-ATPase_asu"/>
</dbReference>
<name>C0CJT6_BLAHS</name>
<dbReference type="EC" id="7.1.2.2" evidence="2 13"/>
<dbReference type="PROSITE" id="PS00152">
    <property type="entry name" value="ATPASE_ALPHA_BETA"/>
    <property type="match status" value="1"/>
</dbReference>
<evidence type="ECO:0000313" key="19">
    <source>
        <dbReference type="Proteomes" id="UP000003100"/>
    </source>
</evidence>
<feature type="binding site" evidence="13">
    <location>
        <begin position="232"/>
        <end position="239"/>
    </location>
    <ligand>
        <name>ATP</name>
        <dbReference type="ChEBI" id="CHEBI:30616"/>
    </ligand>
</feature>
<dbReference type="Gene3D" id="2.40.30.20">
    <property type="match status" value="1"/>
</dbReference>
<keyword evidence="5 13" id="KW-0547">Nucleotide-binding</keyword>
<evidence type="ECO:0000259" key="17">
    <source>
        <dbReference type="Pfam" id="PF22919"/>
    </source>
</evidence>
<evidence type="ECO:0000256" key="9">
    <source>
        <dbReference type="ARBA" id="ARBA00023065"/>
    </source>
</evidence>
<keyword evidence="10 13" id="KW-0066">ATP synthesis</keyword>
<evidence type="ECO:0000259" key="15">
    <source>
        <dbReference type="Pfam" id="PF02874"/>
    </source>
</evidence>
<reference evidence="18 19" key="1">
    <citation type="submission" date="2009-01" db="EMBL/GenBank/DDBJ databases">
        <authorList>
            <person name="Fulton L."/>
            <person name="Clifton S."/>
            <person name="Fulton B."/>
            <person name="Xu J."/>
            <person name="Minx P."/>
            <person name="Pepin K.H."/>
            <person name="Johnson M."/>
            <person name="Bhonagiri V."/>
            <person name="Nash W.E."/>
            <person name="Mardis E.R."/>
            <person name="Wilson R.K."/>
        </authorList>
    </citation>
    <scope>NUCLEOTIDE SEQUENCE [LARGE SCALE GENOMIC DNA]</scope>
    <source>
        <strain evidence="19">DSM 10507 / JCM 14656 / S5a33</strain>
    </source>
</reference>
<dbReference type="Pfam" id="PF22919">
    <property type="entry name" value="ATP-synt_VA_C"/>
    <property type="match status" value="1"/>
</dbReference>
<feature type="domain" description="ATPase F1/V1/A1 complex alpha/beta subunit nucleotide-binding" evidence="14">
    <location>
        <begin position="212"/>
        <end position="435"/>
    </location>
</feature>
<dbReference type="InterPro" id="IPR023366">
    <property type="entry name" value="ATP_synth_asu-like_sf"/>
</dbReference>
<dbReference type="Proteomes" id="UP000003100">
    <property type="component" value="Unassembled WGS sequence"/>
</dbReference>
<dbReference type="SUPFAM" id="SSF50615">
    <property type="entry name" value="N-terminal domain of alpha and beta subunits of F1 ATP synthase"/>
    <property type="match status" value="1"/>
</dbReference>
<dbReference type="RefSeq" id="WP_005946940.1">
    <property type="nucleotide sequence ID" value="NZ_CP136423.1"/>
</dbReference>
<dbReference type="HOGENOM" id="CLU_008162_3_1_9"/>
<dbReference type="FunFam" id="2.40.50.100:FF:000008">
    <property type="entry name" value="V-type proton ATPase catalytic subunit A"/>
    <property type="match status" value="1"/>
</dbReference>
<evidence type="ECO:0000256" key="12">
    <source>
        <dbReference type="ARBA" id="ARBA00054855"/>
    </source>
</evidence>
<evidence type="ECO:0000256" key="8">
    <source>
        <dbReference type="ARBA" id="ARBA00022967"/>
    </source>
</evidence>
<dbReference type="GO" id="GO:0005524">
    <property type="term" value="F:ATP binding"/>
    <property type="evidence" value="ECO:0007669"/>
    <property type="project" value="UniProtKB-UniRule"/>
</dbReference>
<evidence type="ECO:0000256" key="2">
    <source>
        <dbReference type="ARBA" id="ARBA00012473"/>
    </source>
</evidence>
<evidence type="ECO:0000313" key="18">
    <source>
        <dbReference type="EMBL" id="EEG49974.1"/>
    </source>
</evidence>
<feature type="domain" description="ATP synthase A/B type C-terminal" evidence="17">
    <location>
        <begin position="444"/>
        <end position="542"/>
    </location>
</feature>
<protein>
    <recommendedName>
        <fullName evidence="3 13">V-type ATP synthase alpha chain</fullName>
        <ecNumber evidence="2 13">7.1.2.2</ecNumber>
    </recommendedName>
    <alternativeName>
        <fullName evidence="11 13">V-ATPase subunit A</fullName>
    </alternativeName>
</protein>
<dbReference type="InterPro" id="IPR027417">
    <property type="entry name" value="P-loop_NTPase"/>
</dbReference>
<dbReference type="Pfam" id="PF00006">
    <property type="entry name" value="ATP-synt_ab"/>
    <property type="match status" value="1"/>
</dbReference>
<accession>C0CJT6</accession>
<organism evidence="18 19">
    <name type="scientific">Blautia hydrogenotrophica (strain DSM 10507 / JCM 14656 / S5a33)</name>
    <name type="common">Ruminococcus hydrogenotrophicus</name>
    <dbReference type="NCBI Taxonomy" id="476272"/>
    <lineage>
        <taxon>Bacteria</taxon>
        <taxon>Bacillati</taxon>
        <taxon>Bacillota</taxon>
        <taxon>Clostridia</taxon>
        <taxon>Lachnospirales</taxon>
        <taxon>Lachnospiraceae</taxon>
        <taxon>Blautia</taxon>
    </lineage>
</organism>
<evidence type="ECO:0000256" key="7">
    <source>
        <dbReference type="ARBA" id="ARBA00022840"/>
    </source>
</evidence>
<dbReference type="PANTHER" id="PTHR43607:SF1">
    <property type="entry name" value="H(+)-TRANSPORTING TWO-SECTOR ATPASE"/>
    <property type="match status" value="1"/>
</dbReference>
<keyword evidence="6 13" id="KW-0375">Hydrogen ion transport</keyword>
<dbReference type="PANTHER" id="PTHR43607">
    <property type="entry name" value="V-TYPE PROTON ATPASE CATALYTIC SUBUNIT A"/>
    <property type="match status" value="1"/>
</dbReference>
<dbReference type="InterPro" id="IPR031686">
    <property type="entry name" value="ATP-synth_a_Xtn"/>
</dbReference>